<evidence type="ECO:0000256" key="1">
    <source>
        <dbReference type="SAM" id="MobiDB-lite"/>
    </source>
</evidence>
<organism evidence="2 3">
    <name type="scientific">Caerostris darwini</name>
    <dbReference type="NCBI Taxonomy" id="1538125"/>
    <lineage>
        <taxon>Eukaryota</taxon>
        <taxon>Metazoa</taxon>
        <taxon>Ecdysozoa</taxon>
        <taxon>Arthropoda</taxon>
        <taxon>Chelicerata</taxon>
        <taxon>Arachnida</taxon>
        <taxon>Araneae</taxon>
        <taxon>Araneomorphae</taxon>
        <taxon>Entelegynae</taxon>
        <taxon>Araneoidea</taxon>
        <taxon>Araneidae</taxon>
        <taxon>Caerostris</taxon>
    </lineage>
</organism>
<dbReference type="Proteomes" id="UP001054837">
    <property type="component" value="Unassembled WGS sequence"/>
</dbReference>
<dbReference type="EMBL" id="BPLQ01008451">
    <property type="protein sequence ID" value="GIY37498.1"/>
    <property type="molecule type" value="Genomic_DNA"/>
</dbReference>
<comment type="caution">
    <text evidence="2">The sequence shown here is derived from an EMBL/GenBank/DDBJ whole genome shotgun (WGS) entry which is preliminary data.</text>
</comment>
<dbReference type="AlphaFoldDB" id="A0AAV4ST12"/>
<accession>A0AAV4ST12</accession>
<feature type="compositionally biased region" description="Polar residues" evidence="1">
    <location>
        <begin position="1"/>
        <end position="17"/>
    </location>
</feature>
<feature type="region of interest" description="Disordered" evidence="1">
    <location>
        <begin position="1"/>
        <end position="28"/>
    </location>
</feature>
<reference evidence="2 3" key="1">
    <citation type="submission" date="2021-06" db="EMBL/GenBank/DDBJ databases">
        <title>Caerostris darwini draft genome.</title>
        <authorList>
            <person name="Kono N."/>
            <person name="Arakawa K."/>
        </authorList>
    </citation>
    <scope>NUCLEOTIDE SEQUENCE [LARGE SCALE GENOMIC DNA]</scope>
</reference>
<gene>
    <name evidence="2" type="ORF">CDAR_600281</name>
</gene>
<sequence length="107" mass="11943">MDPSTSSDGIWKSNSIEGENPFNGIPPDRACDGISRRRGWVKGAPIAWISPARKCLFEEASPRMLTRASVDWSWIADRMIENGHLVWRALKEKASGPTSSSNLRLFI</sequence>
<evidence type="ECO:0000313" key="3">
    <source>
        <dbReference type="Proteomes" id="UP001054837"/>
    </source>
</evidence>
<proteinExistence type="predicted"/>
<evidence type="ECO:0000313" key="2">
    <source>
        <dbReference type="EMBL" id="GIY37498.1"/>
    </source>
</evidence>
<name>A0AAV4ST12_9ARAC</name>
<keyword evidence="3" id="KW-1185">Reference proteome</keyword>
<protein>
    <submittedName>
        <fullName evidence="2">Uncharacterized protein</fullName>
    </submittedName>
</protein>